<evidence type="ECO:0000256" key="1">
    <source>
        <dbReference type="SAM" id="Phobius"/>
    </source>
</evidence>
<dbReference type="Proteomes" id="UP000582090">
    <property type="component" value="Unassembled WGS sequence"/>
</dbReference>
<accession>A0A7W6CX50</accession>
<proteinExistence type="predicted"/>
<dbReference type="RefSeq" id="WP_183901984.1">
    <property type="nucleotide sequence ID" value="NZ_JACIDW010000018.1"/>
</dbReference>
<sequence length="71" mass="7721">MADPQPSHRSPAIAAAIILVCAGLVIYFLPSIVLWIGNYSPVLATAVGGCLVMAFFAVFWLRARYQRRRGG</sequence>
<evidence type="ECO:0000313" key="2">
    <source>
        <dbReference type="EMBL" id="MBB3966502.1"/>
    </source>
</evidence>
<gene>
    <name evidence="2" type="ORF">GGQ67_004189</name>
</gene>
<name>A0A7W6CX50_9HYPH</name>
<feature type="transmembrane region" description="Helical" evidence="1">
    <location>
        <begin position="42"/>
        <end position="61"/>
    </location>
</feature>
<protein>
    <submittedName>
        <fullName evidence="2">Na+/citrate or Na+/malate symporter</fullName>
    </submittedName>
</protein>
<keyword evidence="1" id="KW-1133">Transmembrane helix</keyword>
<feature type="transmembrane region" description="Helical" evidence="1">
    <location>
        <begin position="12"/>
        <end position="36"/>
    </location>
</feature>
<keyword evidence="1" id="KW-0472">Membrane</keyword>
<keyword evidence="1" id="KW-0812">Transmembrane</keyword>
<dbReference type="EMBL" id="JACIDW010000018">
    <property type="protein sequence ID" value="MBB3966502.1"/>
    <property type="molecule type" value="Genomic_DNA"/>
</dbReference>
<comment type="caution">
    <text evidence="2">The sequence shown here is derived from an EMBL/GenBank/DDBJ whole genome shotgun (WGS) entry which is preliminary data.</text>
</comment>
<evidence type="ECO:0000313" key="3">
    <source>
        <dbReference type="Proteomes" id="UP000582090"/>
    </source>
</evidence>
<organism evidence="2 3">
    <name type="scientific">Rhizobium metallidurans</name>
    <dbReference type="NCBI Taxonomy" id="1265931"/>
    <lineage>
        <taxon>Bacteria</taxon>
        <taxon>Pseudomonadati</taxon>
        <taxon>Pseudomonadota</taxon>
        <taxon>Alphaproteobacteria</taxon>
        <taxon>Hyphomicrobiales</taxon>
        <taxon>Rhizobiaceae</taxon>
        <taxon>Rhizobium/Agrobacterium group</taxon>
        <taxon>Rhizobium</taxon>
    </lineage>
</organism>
<dbReference type="AlphaFoldDB" id="A0A7W6CX50"/>
<keyword evidence="3" id="KW-1185">Reference proteome</keyword>
<reference evidence="2 3" key="1">
    <citation type="submission" date="2020-08" db="EMBL/GenBank/DDBJ databases">
        <title>Genomic Encyclopedia of Type Strains, Phase IV (KMG-IV): sequencing the most valuable type-strain genomes for metagenomic binning, comparative biology and taxonomic classification.</title>
        <authorList>
            <person name="Goeker M."/>
        </authorList>
    </citation>
    <scope>NUCLEOTIDE SEQUENCE [LARGE SCALE GENOMIC DNA]</scope>
    <source>
        <strain evidence="2 3">DSM 26575</strain>
    </source>
</reference>